<protein>
    <recommendedName>
        <fullName evidence="2">SRR1-like domain-containing protein</fullName>
    </recommendedName>
</protein>
<feature type="domain" description="SRR1-like" evidence="2">
    <location>
        <begin position="218"/>
        <end position="331"/>
    </location>
</feature>
<proteinExistence type="predicted"/>
<accession>A0A4Z1E8W7</accession>
<dbReference type="Proteomes" id="UP000297777">
    <property type="component" value="Unassembled WGS sequence"/>
</dbReference>
<dbReference type="EMBL" id="PQXH01000307">
    <property type="protein sequence ID" value="TGO07212.1"/>
    <property type="molecule type" value="Genomic_DNA"/>
</dbReference>
<evidence type="ECO:0000313" key="4">
    <source>
        <dbReference type="Proteomes" id="UP000297777"/>
    </source>
</evidence>
<dbReference type="PANTHER" id="PTHR42080">
    <property type="entry name" value="SRR1 DOMAIN-CONTAINING PROTEIN"/>
    <property type="match status" value="1"/>
</dbReference>
<dbReference type="Pfam" id="PF07985">
    <property type="entry name" value="SRR1"/>
    <property type="match status" value="2"/>
</dbReference>
<gene>
    <name evidence="3" type="ORF">BTUL_0309g00010</name>
</gene>
<name>A0A4Z1E8W7_9HELO</name>
<dbReference type="InterPro" id="IPR012942">
    <property type="entry name" value="SRR1-like"/>
</dbReference>
<comment type="caution">
    <text evidence="3">The sequence shown here is derived from an EMBL/GenBank/DDBJ whole genome shotgun (WGS) entry which is preliminary data.</text>
</comment>
<keyword evidence="4" id="KW-1185">Reference proteome</keyword>
<evidence type="ECO:0000259" key="2">
    <source>
        <dbReference type="Pfam" id="PF07985"/>
    </source>
</evidence>
<feature type="compositionally biased region" description="Low complexity" evidence="1">
    <location>
        <begin position="60"/>
        <end position="74"/>
    </location>
</feature>
<dbReference type="AlphaFoldDB" id="A0A4Z1E8W7"/>
<feature type="compositionally biased region" description="Polar residues" evidence="1">
    <location>
        <begin position="1"/>
        <end position="10"/>
    </location>
</feature>
<feature type="compositionally biased region" description="Polar residues" evidence="1">
    <location>
        <begin position="37"/>
        <end position="48"/>
    </location>
</feature>
<sequence length="827" mass="94816">MDITESNNVVSKAAAPKPIITSTTNSKNSHDSETEEGTSTTIATMTSPKDNRRTTNMENSTITASPTASTSFIPPKGPCDVGDIVSYNQKWMTLKSDGQWHETKGPDAFEIQFCGFKDADFFRYQDHWHGYRKQLKVGKCYTGYQRREENLDTEFEKYKIQHKNEKTLRKLSETMKEGKVIQHEDEVTLKRLFDEYLEATKIGTSIQHEDVKMLRDFLDSMKEGKVKPKNVACLGLGSFERCGERKASFGQLAVLMKIMELLEIPPTARKVMQDPDFSPGDKRFLTRCGFEVVDDPQGFEAVNEETLVFQVGGYNCMDQRIMDRPWPAVFIKMGRGLILENRSKIVQGIRNWYRGEGRPPMDNWWDGKKKFVAIQKTYDYKEIPAISSIGTGLRDTKLFWRKEEVTKVIDMASFPDNKKFGGMDIRVVTDTHKDIFKSLDMHSPSTNGESKDMEVKMVADSPATTLTDTPFSPPTGHWDIGDIVRYGDKKWIALGSDNEWHEHEGPDGFSSEGPDGFSLNSPDAEKIEFYREQEEWTGPGGGLVVATGWSGYRRLEESALDAIFEKYKLRSEDEAKLRRLVKSMMKGKVKPTNVVCFALGSLHRPYNEPKRSFEQFAVLLKLMEILEISPNARNLMQDPEFCPRDARFFAKYGFETVPDPEGFNSINGETLVVEIGGYGYLEDRAMEGHWPAAFINMGIPLLTRGHILERKEESSDQVWNQANVRKRSSLKSFFEKEKVKIWWEYKLGRAFMKRSYGCKDIPEVGICHGMIATQLFWRRDAIERRCDFFEFMGGVARAHLQFLSDMVISVYYIRKRSEFTEEDDDEV</sequence>
<feature type="region of interest" description="Disordered" evidence="1">
    <location>
        <begin position="1"/>
        <end position="75"/>
    </location>
</feature>
<feature type="domain" description="SRR1-like" evidence="2">
    <location>
        <begin position="582"/>
        <end position="704"/>
    </location>
</feature>
<organism evidence="3 4">
    <name type="scientific">Botrytis tulipae</name>
    <dbReference type="NCBI Taxonomy" id="87230"/>
    <lineage>
        <taxon>Eukaryota</taxon>
        <taxon>Fungi</taxon>
        <taxon>Dikarya</taxon>
        <taxon>Ascomycota</taxon>
        <taxon>Pezizomycotina</taxon>
        <taxon>Leotiomycetes</taxon>
        <taxon>Helotiales</taxon>
        <taxon>Sclerotiniaceae</taxon>
        <taxon>Botrytis</taxon>
    </lineage>
</organism>
<reference evidence="3 4" key="1">
    <citation type="submission" date="2017-12" db="EMBL/GenBank/DDBJ databases">
        <title>Comparative genomics of Botrytis spp.</title>
        <authorList>
            <person name="Valero-Jimenez C.A."/>
            <person name="Tapia P."/>
            <person name="Veloso J."/>
            <person name="Silva-Moreno E."/>
            <person name="Staats M."/>
            <person name="Valdes J.H."/>
            <person name="Van Kan J.A.L."/>
        </authorList>
    </citation>
    <scope>NUCLEOTIDE SEQUENCE [LARGE SCALE GENOMIC DNA]</scope>
    <source>
        <strain evidence="3 4">Bt9001</strain>
    </source>
</reference>
<evidence type="ECO:0000313" key="3">
    <source>
        <dbReference type="EMBL" id="TGO07212.1"/>
    </source>
</evidence>
<dbReference type="PANTHER" id="PTHR42080:SF1">
    <property type="entry name" value="SRR1-LIKE DOMAIN-CONTAINING PROTEIN"/>
    <property type="match status" value="1"/>
</dbReference>
<evidence type="ECO:0000256" key="1">
    <source>
        <dbReference type="SAM" id="MobiDB-lite"/>
    </source>
</evidence>
<dbReference type="OrthoDB" id="5318346at2759"/>